<evidence type="ECO:0000313" key="4">
    <source>
        <dbReference type="Proteomes" id="UP000190911"/>
    </source>
</evidence>
<gene>
    <name evidence="3" type="ORF">SAMN05878437_2041</name>
</gene>
<keyword evidence="2" id="KW-0732">Signal</keyword>
<feature type="chain" id="PRO_5012387342" description="Exopolysaccharide production protein YjbE" evidence="2">
    <location>
        <begin position="22"/>
        <end position="90"/>
    </location>
</feature>
<evidence type="ECO:0000256" key="2">
    <source>
        <dbReference type="SAM" id="SignalP"/>
    </source>
</evidence>
<dbReference type="EMBL" id="LT670847">
    <property type="protein sequence ID" value="SHM26106.1"/>
    <property type="molecule type" value="Genomic_DNA"/>
</dbReference>
<dbReference type="AlphaFoldDB" id="A0A1M7HCG1"/>
<proteinExistence type="predicted"/>
<feature type="region of interest" description="Disordered" evidence="1">
    <location>
        <begin position="25"/>
        <end position="50"/>
    </location>
</feature>
<protein>
    <recommendedName>
        <fullName evidence="5">Exopolysaccharide production protein YjbE</fullName>
    </recommendedName>
</protein>
<organism evidence="3 4">
    <name type="scientific">Vreelandella subglaciescola</name>
    <dbReference type="NCBI Taxonomy" id="29571"/>
    <lineage>
        <taxon>Bacteria</taxon>
        <taxon>Pseudomonadati</taxon>
        <taxon>Pseudomonadota</taxon>
        <taxon>Gammaproteobacteria</taxon>
        <taxon>Oceanospirillales</taxon>
        <taxon>Halomonadaceae</taxon>
        <taxon>Vreelandella</taxon>
    </lineage>
</organism>
<dbReference type="RefSeq" id="WP_172824556.1">
    <property type="nucleotide sequence ID" value="NZ_LT670847.1"/>
</dbReference>
<evidence type="ECO:0000256" key="1">
    <source>
        <dbReference type="SAM" id="MobiDB-lite"/>
    </source>
</evidence>
<keyword evidence="4" id="KW-1185">Reference proteome</keyword>
<accession>A0A1M7HCG1</accession>
<dbReference type="STRING" id="29571.SAMN05878437_2041"/>
<evidence type="ECO:0000313" key="3">
    <source>
        <dbReference type="EMBL" id="SHM26106.1"/>
    </source>
</evidence>
<sequence>MKKGIALLATAGMLTAPLAIAQNDVSTAPSDDKPASAVQATTPQSGGASGFAESLGISNTTLAVGIAAALAVAVGVAVSSGGSSSGTGTN</sequence>
<name>A0A1M7HCG1_9GAMM</name>
<dbReference type="InParanoid" id="A0A1M7HCG1"/>
<evidence type="ECO:0008006" key="5">
    <source>
        <dbReference type="Google" id="ProtNLM"/>
    </source>
</evidence>
<dbReference type="Proteomes" id="UP000190911">
    <property type="component" value="Chromosome I"/>
</dbReference>
<feature type="signal peptide" evidence="2">
    <location>
        <begin position="1"/>
        <end position="21"/>
    </location>
</feature>
<reference evidence="3 4" key="1">
    <citation type="submission" date="2016-11" db="EMBL/GenBank/DDBJ databases">
        <authorList>
            <person name="Jaros S."/>
            <person name="Januszkiewicz K."/>
            <person name="Wedrychowicz H."/>
        </authorList>
    </citation>
    <scope>NUCLEOTIDE SEQUENCE [LARGE SCALE GENOMIC DNA]</scope>
    <source>
        <strain evidence="3 4">ACAM 12</strain>
    </source>
</reference>